<feature type="region of interest" description="Disordered" evidence="2">
    <location>
        <begin position="771"/>
        <end position="790"/>
    </location>
</feature>
<feature type="compositionally biased region" description="Basic and acidic residues" evidence="2">
    <location>
        <begin position="16"/>
        <end position="26"/>
    </location>
</feature>
<dbReference type="GO" id="GO:0000127">
    <property type="term" value="C:transcription factor TFIIIC complex"/>
    <property type="evidence" value="ECO:0007669"/>
    <property type="project" value="TreeGrafter"/>
</dbReference>
<feature type="repeat" description="TPR" evidence="1">
    <location>
        <begin position="935"/>
        <end position="968"/>
    </location>
</feature>
<evidence type="ECO:0000313" key="4">
    <source>
        <dbReference type="Proteomes" id="UP001201980"/>
    </source>
</evidence>
<comment type="caution">
    <text evidence="3">The sequence shown here is derived from an EMBL/GenBank/DDBJ whole genome shotgun (WGS) entry which is preliminary data.</text>
</comment>
<dbReference type="AlphaFoldDB" id="A0AAD5RIX0"/>
<dbReference type="SMART" id="SM00028">
    <property type="entry name" value="TPR"/>
    <property type="match status" value="6"/>
</dbReference>
<dbReference type="PANTHER" id="PTHR23082">
    <property type="entry name" value="TRANSCRIPTION INITIATION FACTOR IIIC TFIIIC , POLYPEPTIDE 3-RELATED"/>
    <property type="match status" value="1"/>
</dbReference>
<dbReference type="GO" id="GO:0006383">
    <property type="term" value="P:transcription by RNA polymerase III"/>
    <property type="evidence" value="ECO:0007669"/>
    <property type="project" value="InterPro"/>
</dbReference>
<proteinExistence type="predicted"/>
<feature type="compositionally biased region" description="Low complexity" evidence="2">
    <location>
        <begin position="781"/>
        <end position="790"/>
    </location>
</feature>
<dbReference type="PANTHER" id="PTHR23082:SF0">
    <property type="entry name" value="GENERAL TRANSCRIPTION FACTOR 3C POLYPEPTIDE 3"/>
    <property type="match status" value="1"/>
</dbReference>
<feature type="region of interest" description="Disordered" evidence="2">
    <location>
        <begin position="568"/>
        <end position="645"/>
    </location>
</feature>
<dbReference type="InterPro" id="IPR011990">
    <property type="entry name" value="TPR-like_helical_dom_sf"/>
</dbReference>
<name>A0AAD5RIX0_9PEZI</name>
<dbReference type="Proteomes" id="UP001201980">
    <property type="component" value="Unassembled WGS sequence"/>
</dbReference>
<accession>A0AAD5RIX0</accession>
<evidence type="ECO:0000256" key="1">
    <source>
        <dbReference type="PROSITE-ProRule" id="PRU00339"/>
    </source>
</evidence>
<organism evidence="3 4">
    <name type="scientific">Zalerion maritima</name>
    <dbReference type="NCBI Taxonomy" id="339359"/>
    <lineage>
        <taxon>Eukaryota</taxon>
        <taxon>Fungi</taxon>
        <taxon>Dikarya</taxon>
        <taxon>Ascomycota</taxon>
        <taxon>Pezizomycotina</taxon>
        <taxon>Sordariomycetes</taxon>
        <taxon>Lulworthiomycetidae</taxon>
        <taxon>Lulworthiales</taxon>
        <taxon>Lulworthiaceae</taxon>
        <taxon>Zalerion</taxon>
    </lineage>
</organism>
<feature type="compositionally biased region" description="Low complexity" evidence="2">
    <location>
        <begin position="1"/>
        <end position="10"/>
    </location>
</feature>
<dbReference type="PROSITE" id="PS50005">
    <property type="entry name" value="TPR"/>
    <property type="match status" value="2"/>
</dbReference>
<keyword evidence="1" id="KW-0802">TPR repeat</keyword>
<dbReference type="Gene3D" id="1.25.40.10">
    <property type="entry name" value="Tetratricopeptide repeat domain"/>
    <property type="match status" value="2"/>
</dbReference>
<feature type="region of interest" description="Disordered" evidence="2">
    <location>
        <begin position="83"/>
        <end position="104"/>
    </location>
</feature>
<feature type="compositionally biased region" description="Basic and acidic residues" evidence="2">
    <location>
        <begin position="631"/>
        <end position="645"/>
    </location>
</feature>
<evidence type="ECO:0000256" key="2">
    <source>
        <dbReference type="SAM" id="MobiDB-lite"/>
    </source>
</evidence>
<evidence type="ECO:0000313" key="3">
    <source>
        <dbReference type="EMBL" id="KAJ2895518.1"/>
    </source>
</evidence>
<sequence>MEFSDDVYGTDYDDGTSGHDDNRLLDDSESGSVELGYTTSGYGSIQSTADHSDSDSDASIVNTRITKLDEEVKAFVSIYRGVEESEGGNSGDDESRKRYRRKKKASEARGEAKLRLTQASDAFIAEDYELAMKLVQDVVRINAEVPDAWSLLSAVHHELGKHNEAAMALLFSVQLRPKDVEALLNCAESALRWLRGPKSLEIAGQCYSAALRADPYHLGARLGKASIEHDLGNFSHAIFLYLSILDQDELHLGAIRGFGEACLDSSRSRQAIEKCREAYRRYLTWVLAHKEGGGGGDSGHEDGSSYDPSTAVSWSDIITYSELSSCLGLHAEAIADLKSLGRWLLGRGEDTTWDVYIDDDREWDIDDSRRLLVADFDATLYPASTYRLPTNVRFRLAVYRLRAGNEAESKLQLYGLRQSAAATEESVHFPGSVREVADLLFEASDYHEACGFYGFLRQIAGVVVDVTLLVRLGTCYTNVARDTDAEECYLLAIDLDPSNIEARFQLAKLYEKVHEDNEAYILVTEALKLAQDRGRGEGGVIDRDEVEGGDNNGRICLEYREKAIRGKAVRRHRGDNTRQRHRGDNTRQRHRGDNTRQSHLLRSDGARGHLVKSHRGGVAGPVGSIYRPRRLVSEEQRKSQERTRTDQLKAQYQVVQSLRDEASFVGSPSFSAWMVAAKTLVDDFRSFKEFYHWEKYLRFLKRNKMSHRFRHTEVGDENDEDKEGEGGCVDDDHLEDISTIEPQLVKHGVAKGAIDPQLANMAARLTRHLAPVNEGEKGDGPSSTSSTSLPSRDDYLGIPFRDWLNLFLEYALNLARSGLSHDAYQVCESARDSIIFLQSQEDLLLIHTVWGACAVYAADEQTCVAVARFFMRNYQLSADSSRVFSSLSRLCQAPVCWYSSGPAQKYILRQIRAIDQSLVQEGRSAPSGQAAKLSVSLCMLYGNILFASTSYTYALNYFLRAYAVDPENSAICLGIGLSYVHYSIKRQCDNRQYLILQAFTFLFKYRTIRAASAGNLGLMEADYNLGRVYQMLGLGHLALHCYEDHKIL</sequence>
<feature type="region of interest" description="Disordered" evidence="2">
    <location>
        <begin position="1"/>
        <end position="58"/>
    </location>
</feature>
<feature type="compositionally biased region" description="Polar residues" evidence="2">
    <location>
        <begin position="37"/>
        <end position="48"/>
    </location>
</feature>
<dbReference type="InterPro" id="IPR039340">
    <property type="entry name" value="Tfc4/TFIIIC-102/Sfc4"/>
</dbReference>
<dbReference type="SUPFAM" id="SSF48452">
    <property type="entry name" value="TPR-like"/>
    <property type="match status" value="1"/>
</dbReference>
<keyword evidence="4" id="KW-1185">Reference proteome</keyword>
<reference evidence="3" key="1">
    <citation type="submission" date="2022-07" db="EMBL/GenBank/DDBJ databases">
        <title>Draft genome sequence of Zalerion maritima ATCC 34329, a (micro)plastics degrading marine fungus.</title>
        <authorList>
            <person name="Paco A."/>
            <person name="Goncalves M.F.M."/>
            <person name="Rocha-Santos T.A.P."/>
            <person name="Alves A."/>
        </authorList>
    </citation>
    <scope>NUCLEOTIDE SEQUENCE</scope>
    <source>
        <strain evidence="3">ATCC 34329</strain>
    </source>
</reference>
<feature type="compositionally biased region" description="Basic and acidic residues" evidence="2">
    <location>
        <begin position="574"/>
        <end position="607"/>
    </location>
</feature>
<protein>
    <submittedName>
        <fullName evidence="3">Uncharacterized protein</fullName>
    </submittedName>
</protein>
<dbReference type="EMBL" id="JAKWBI020000397">
    <property type="protein sequence ID" value="KAJ2895518.1"/>
    <property type="molecule type" value="Genomic_DNA"/>
</dbReference>
<gene>
    <name evidence="3" type="ORF">MKZ38_006393</name>
</gene>
<feature type="repeat" description="TPR" evidence="1">
    <location>
        <begin position="466"/>
        <end position="499"/>
    </location>
</feature>
<dbReference type="InterPro" id="IPR019734">
    <property type="entry name" value="TPR_rpt"/>
</dbReference>